<evidence type="ECO:0000313" key="2">
    <source>
        <dbReference type="EMBL" id="MCU6705643.1"/>
    </source>
</evidence>
<protein>
    <submittedName>
        <fullName evidence="2">Uncharacterized protein</fullName>
    </submittedName>
</protein>
<sequence length="70" mass="8184">MMKVHIVFDENNPFFQLLKLMGCDLSQEVMNRYDALLLGMAFIFAVVMLCIFCKFFYNVMIRMTRCASAV</sequence>
<dbReference type="AlphaFoldDB" id="A0AAE3LHG8"/>
<proteinExistence type="predicted"/>
<accession>A0AAE3LHG8</accession>
<evidence type="ECO:0000256" key="1">
    <source>
        <dbReference type="SAM" id="Phobius"/>
    </source>
</evidence>
<keyword evidence="1" id="KW-0812">Transmembrane</keyword>
<dbReference type="Proteomes" id="UP001208131">
    <property type="component" value="Unassembled WGS sequence"/>
</dbReference>
<keyword evidence="1" id="KW-1133">Transmembrane helix</keyword>
<keyword evidence="1" id="KW-0472">Membrane</keyword>
<name>A0AAE3LHG8_9FIRM</name>
<dbReference type="RefSeq" id="WP_147340718.1">
    <property type="nucleotide sequence ID" value="NZ_JAOQJZ010000005.1"/>
</dbReference>
<keyword evidence="3" id="KW-1185">Reference proteome</keyword>
<feature type="transmembrane region" description="Helical" evidence="1">
    <location>
        <begin position="35"/>
        <end position="57"/>
    </location>
</feature>
<dbReference type="EMBL" id="JAOQJZ010000005">
    <property type="protein sequence ID" value="MCU6705643.1"/>
    <property type="molecule type" value="Genomic_DNA"/>
</dbReference>
<evidence type="ECO:0000313" key="3">
    <source>
        <dbReference type="Proteomes" id="UP001208131"/>
    </source>
</evidence>
<gene>
    <name evidence="2" type="ORF">OCV57_06860</name>
</gene>
<reference evidence="2 3" key="1">
    <citation type="journal article" date="2021" name="ISME Commun">
        <title>Automated analysis of genomic sequences facilitates high-throughput and comprehensive description of bacteria.</title>
        <authorList>
            <person name="Hitch T.C.A."/>
        </authorList>
    </citation>
    <scope>NUCLEOTIDE SEQUENCE [LARGE SCALE GENOMIC DNA]</scope>
    <source>
        <strain evidence="2 3">Sanger_31</strain>
    </source>
</reference>
<comment type="caution">
    <text evidence="2">The sequence shown here is derived from an EMBL/GenBank/DDBJ whole genome shotgun (WGS) entry which is preliminary data.</text>
</comment>
<organism evidence="2 3">
    <name type="scientific">Hominimerdicola aceti</name>
    <dbReference type="NCBI Taxonomy" id="2981726"/>
    <lineage>
        <taxon>Bacteria</taxon>
        <taxon>Bacillati</taxon>
        <taxon>Bacillota</taxon>
        <taxon>Clostridia</taxon>
        <taxon>Eubacteriales</taxon>
        <taxon>Oscillospiraceae</taxon>
        <taxon>Hominimerdicola</taxon>
    </lineage>
</organism>